<evidence type="ECO:0000256" key="1">
    <source>
        <dbReference type="ARBA" id="ARBA00003394"/>
    </source>
</evidence>
<keyword evidence="10" id="KW-0472">Membrane</keyword>
<dbReference type="OrthoDB" id="9789797at2"/>
<dbReference type="InterPro" id="IPR038107">
    <property type="entry name" value="Glycos_transf_N_sf"/>
</dbReference>
<dbReference type="GO" id="GO:0009244">
    <property type="term" value="P:lipopolysaccharide core region biosynthetic process"/>
    <property type="evidence" value="ECO:0007669"/>
    <property type="project" value="UniProtKB-UniRule"/>
</dbReference>
<dbReference type="Pfam" id="PF04413">
    <property type="entry name" value="Glycos_transf_N"/>
    <property type="match status" value="1"/>
</dbReference>
<sequence>MSFSILHRLYMIASRFTGPGFALWQRRALANGKEDPDRADERWGHPGRERPEGRLVWFHAASVGETQSILPLIERLLATVPDVQVMVTSTTRSSARMLAHDLPPRAFHQVAPYDTKRVCRRFLQHWQPNVAVWVESELWPRMLYEVARRDVPMLLLNARVSARTADRWRRFAATARVLLAPFRQIHVQEETTLNAMRSIGVDGDRVRLTGALKQDRPPLSCDPEALAHLRAVIGTRPVWCAASTHAGEEEVVLEAHARIGGLLVLVPRHAERAEEVAAMVQGRGLNLAQRSKGEEPDANTDVYLADTMGEMGLWFRLAPVSFIGGSLERVGGHNPYEPAQLDSAMLFGPHVYNFQEIYAALEAEGGAIPVSGAEDLAEGVQRLLAGDHRAVARSASTVVRRSQGATEAALAAILEQLAY</sequence>
<comment type="pathway">
    <text evidence="2 10">Bacterial outer membrane biogenesis; LPS core biosynthesis.</text>
</comment>
<dbReference type="AlphaFoldDB" id="A0A2V1P2Y4"/>
<comment type="subcellular location">
    <subcellularLocation>
        <location evidence="10">Cell membrane</location>
    </subcellularLocation>
</comment>
<dbReference type="PANTHER" id="PTHR42755">
    <property type="entry name" value="3-DEOXY-MANNO-OCTULOSONATE CYTIDYLYLTRANSFERASE"/>
    <property type="match status" value="1"/>
</dbReference>
<dbReference type="GO" id="GO:0005886">
    <property type="term" value="C:plasma membrane"/>
    <property type="evidence" value="ECO:0007669"/>
    <property type="project" value="UniProtKB-SubCell"/>
</dbReference>
<dbReference type="InterPro" id="IPR039901">
    <property type="entry name" value="Kdotransferase"/>
</dbReference>
<evidence type="ECO:0000256" key="2">
    <source>
        <dbReference type="ARBA" id="ARBA00004713"/>
    </source>
</evidence>
<evidence type="ECO:0000256" key="4">
    <source>
        <dbReference type="ARBA" id="ARBA00019077"/>
    </source>
</evidence>
<dbReference type="Gene3D" id="3.40.50.2000">
    <property type="entry name" value="Glycogen Phosphorylase B"/>
    <property type="match status" value="1"/>
</dbReference>
<feature type="active site" description="Proton acceptor" evidence="8">
    <location>
        <position position="65"/>
    </location>
</feature>
<keyword evidence="10" id="KW-0448">Lipopolysaccharide biosynthesis</keyword>
<feature type="site" description="Transition state stabilizer" evidence="9">
    <location>
        <position position="135"/>
    </location>
</feature>
<evidence type="ECO:0000313" key="13">
    <source>
        <dbReference type="Proteomes" id="UP000245293"/>
    </source>
</evidence>
<feature type="site" description="Transition state stabilizer" evidence="9">
    <location>
        <position position="213"/>
    </location>
</feature>
<protein>
    <recommendedName>
        <fullName evidence="4 10">3-deoxy-D-manno-octulosonic acid transferase</fullName>
        <shortName evidence="10">Kdo transferase</shortName>
        <ecNumber evidence="3 10">2.4.99.12</ecNumber>
    </recommendedName>
    <alternativeName>
        <fullName evidence="6 10">Lipid IV(A) 3-deoxy-D-manno-octulosonic acid transferase</fullName>
    </alternativeName>
</protein>
<dbReference type="PANTHER" id="PTHR42755:SF1">
    <property type="entry name" value="3-DEOXY-D-MANNO-OCTULOSONIC ACID TRANSFERASE, MITOCHONDRIAL-RELATED"/>
    <property type="match status" value="1"/>
</dbReference>
<evidence type="ECO:0000256" key="3">
    <source>
        <dbReference type="ARBA" id="ARBA00012621"/>
    </source>
</evidence>
<comment type="similarity">
    <text evidence="10">Belongs to the glycosyltransferase group 1 family.</text>
</comment>
<dbReference type="InterPro" id="IPR007507">
    <property type="entry name" value="Glycos_transf_N"/>
</dbReference>
<comment type="function">
    <text evidence="1 10">Involved in lipopolysaccharide (LPS) biosynthesis. Catalyzes the transfer of 3-deoxy-D-manno-octulosonate (Kdo) residue(s) from CMP-Kdo to lipid IV(A), the tetraacyldisaccharide-1,4'-bisphosphate precursor of lipid A.</text>
</comment>
<keyword evidence="13" id="KW-1185">Reference proteome</keyword>
<keyword evidence="5 10" id="KW-0808">Transferase</keyword>
<evidence type="ECO:0000256" key="8">
    <source>
        <dbReference type="PIRSR" id="PIRSR639901-1"/>
    </source>
</evidence>
<evidence type="ECO:0000256" key="7">
    <source>
        <dbReference type="ARBA" id="ARBA00049183"/>
    </source>
</evidence>
<evidence type="ECO:0000259" key="11">
    <source>
        <dbReference type="Pfam" id="PF04413"/>
    </source>
</evidence>
<organism evidence="12 13">
    <name type="scientific">Salibaculum griseiflavum</name>
    <dbReference type="NCBI Taxonomy" id="1914409"/>
    <lineage>
        <taxon>Bacteria</taxon>
        <taxon>Pseudomonadati</taxon>
        <taxon>Pseudomonadota</taxon>
        <taxon>Alphaproteobacteria</taxon>
        <taxon>Rhodobacterales</taxon>
        <taxon>Roseobacteraceae</taxon>
        <taxon>Salibaculum</taxon>
    </lineage>
</organism>
<keyword evidence="10" id="KW-1003">Cell membrane</keyword>
<dbReference type="RefSeq" id="WP_109388906.1">
    <property type="nucleotide sequence ID" value="NZ_QETF01000010.1"/>
</dbReference>
<evidence type="ECO:0000313" key="12">
    <source>
        <dbReference type="EMBL" id="PWG16666.1"/>
    </source>
</evidence>
<comment type="caution">
    <text evidence="12">The sequence shown here is derived from an EMBL/GenBank/DDBJ whole genome shotgun (WGS) entry which is preliminary data.</text>
</comment>
<dbReference type="UniPathway" id="UPA00958"/>
<reference evidence="13" key="1">
    <citation type="submission" date="2018-05" db="EMBL/GenBank/DDBJ databases">
        <authorList>
            <person name="Du Z."/>
            <person name="Wang X."/>
        </authorList>
    </citation>
    <scope>NUCLEOTIDE SEQUENCE [LARGE SCALE GENOMIC DNA]</scope>
    <source>
        <strain evidence="13">WDS4C29</strain>
    </source>
</reference>
<evidence type="ECO:0000256" key="9">
    <source>
        <dbReference type="PIRSR" id="PIRSR639901-2"/>
    </source>
</evidence>
<feature type="domain" description="3-deoxy-D-manno-octulosonic-acid transferase N-terminal" evidence="11">
    <location>
        <begin position="38"/>
        <end position="215"/>
    </location>
</feature>
<accession>A0A2V1P2Y4</accession>
<comment type="catalytic activity">
    <reaction evidence="7 10">
        <text>lipid IVA (E. coli) + CMP-3-deoxy-beta-D-manno-octulosonate = alpha-Kdo-(2-&gt;6)-lipid IVA (E. coli) + CMP + H(+)</text>
        <dbReference type="Rhea" id="RHEA:28066"/>
        <dbReference type="ChEBI" id="CHEBI:15378"/>
        <dbReference type="ChEBI" id="CHEBI:58603"/>
        <dbReference type="ChEBI" id="CHEBI:60364"/>
        <dbReference type="ChEBI" id="CHEBI:60377"/>
        <dbReference type="ChEBI" id="CHEBI:85987"/>
        <dbReference type="EC" id="2.4.99.12"/>
    </reaction>
</comment>
<evidence type="ECO:0000256" key="10">
    <source>
        <dbReference type="RuleBase" id="RU365103"/>
    </source>
</evidence>
<gene>
    <name evidence="12" type="ORF">DFK10_10070</name>
</gene>
<dbReference type="EMBL" id="QETF01000010">
    <property type="protein sequence ID" value="PWG16666.1"/>
    <property type="molecule type" value="Genomic_DNA"/>
</dbReference>
<dbReference type="EC" id="2.4.99.12" evidence="3 10"/>
<dbReference type="Proteomes" id="UP000245293">
    <property type="component" value="Unassembled WGS sequence"/>
</dbReference>
<evidence type="ECO:0000256" key="5">
    <source>
        <dbReference type="ARBA" id="ARBA00022679"/>
    </source>
</evidence>
<dbReference type="GO" id="GO:0043842">
    <property type="term" value="F:Kdo transferase activity"/>
    <property type="evidence" value="ECO:0007669"/>
    <property type="project" value="UniProtKB-EC"/>
</dbReference>
<dbReference type="Gene3D" id="3.40.50.11720">
    <property type="entry name" value="3-Deoxy-D-manno-octulosonic-acid transferase, N-terminal domain"/>
    <property type="match status" value="1"/>
</dbReference>
<dbReference type="GO" id="GO:0009245">
    <property type="term" value="P:lipid A biosynthetic process"/>
    <property type="evidence" value="ECO:0007669"/>
    <property type="project" value="TreeGrafter"/>
</dbReference>
<evidence type="ECO:0000256" key="6">
    <source>
        <dbReference type="ARBA" id="ARBA00031445"/>
    </source>
</evidence>
<name>A0A2V1P2Y4_9RHOB</name>
<proteinExistence type="inferred from homology"/>
<dbReference type="SUPFAM" id="SSF53756">
    <property type="entry name" value="UDP-Glycosyltransferase/glycogen phosphorylase"/>
    <property type="match status" value="1"/>
</dbReference>